<dbReference type="RefSeq" id="WP_205307936.1">
    <property type="nucleotide sequence ID" value="NZ_BAAAVF010000007.1"/>
</dbReference>
<protein>
    <submittedName>
        <fullName evidence="2">Uncharacterized protein</fullName>
    </submittedName>
</protein>
<accession>A0ABS2LJQ9</accession>
<reference evidence="2 3" key="1">
    <citation type="submission" date="2021-01" db="EMBL/GenBank/DDBJ databases">
        <title>Sequencing the genomes of 1000 actinobacteria strains.</title>
        <authorList>
            <person name="Klenk H.-P."/>
        </authorList>
    </citation>
    <scope>NUCLEOTIDE SEQUENCE [LARGE SCALE GENOMIC DNA]</scope>
    <source>
        <strain evidence="2 3">DSM 46000</strain>
    </source>
</reference>
<proteinExistence type="predicted"/>
<organism evidence="2 3">
    <name type="scientific">Oerskovia jenensis</name>
    <dbReference type="NCBI Taxonomy" id="162169"/>
    <lineage>
        <taxon>Bacteria</taxon>
        <taxon>Bacillati</taxon>
        <taxon>Actinomycetota</taxon>
        <taxon>Actinomycetes</taxon>
        <taxon>Micrococcales</taxon>
        <taxon>Cellulomonadaceae</taxon>
        <taxon>Oerskovia</taxon>
    </lineage>
</organism>
<gene>
    <name evidence="2" type="ORF">JOD49_003039</name>
</gene>
<evidence type="ECO:0000313" key="2">
    <source>
        <dbReference type="EMBL" id="MBM7480119.1"/>
    </source>
</evidence>
<keyword evidence="3" id="KW-1185">Reference proteome</keyword>
<name>A0ABS2LJQ9_9CELL</name>
<feature type="region of interest" description="Disordered" evidence="1">
    <location>
        <begin position="56"/>
        <end position="76"/>
    </location>
</feature>
<feature type="compositionally biased region" description="Basic and acidic residues" evidence="1">
    <location>
        <begin position="59"/>
        <end position="76"/>
    </location>
</feature>
<comment type="caution">
    <text evidence="2">The sequence shown here is derived from an EMBL/GenBank/DDBJ whole genome shotgun (WGS) entry which is preliminary data.</text>
</comment>
<evidence type="ECO:0000313" key="3">
    <source>
        <dbReference type="Proteomes" id="UP000698059"/>
    </source>
</evidence>
<sequence>MNENQSTDSTPADFDILDWIQSGTIARREVPIYNDPRLVEEYEAVEARLAEAGWVETDAAPRSRDDDRSEATLGDTHTDEIAELLAQRDDIAARWEQSKSLWTVRAVSQDEVDASFDVVPVPKQPLPPKQFDAAPDSVREAFLEKARLAQQAAAQAAEDRKLAVIATAVVSIVTAKGTAEGITLDALKTLRSRPHGKQWIDRLYDAVNAATSTDTELPRPTSNGRSANVQA</sequence>
<evidence type="ECO:0000256" key="1">
    <source>
        <dbReference type="SAM" id="MobiDB-lite"/>
    </source>
</evidence>
<dbReference type="EMBL" id="JAFBBO010000001">
    <property type="protein sequence ID" value="MBM7480119.1"/>
    <property type="molecule type" value="Genomic_DNA"/>
</dbReference>
<feature type="region of interest" description="Disordered" evidence="1">
    <location>
        <begin position="211"/>
        <end position="231"/>
    </location>
</feature>
<dbReference type="Proteomes" id="UP000698059">
    <property type="component" value="Unassembled WGS sequence"/>
</dbReference>